<proteinExistence type="predicted"/>
<name>A0ABV2QRF0_9MICO</name>
<comment type="caution">
    <text evidence="2">The sequence shown here is derived from an EMBL/GenBank/DDBJ whole genome shotgun (WGS) entry which is preliminary data.</text>
</comment>
<organism evidence="2 3">
    <name type="scientific">Conyzicola nivalis</name>
    <dbReference type="NCBI Taxonomy" id="1477021"/>
    <lineage>
        <taxon>Bacteria</taxon>
        <taxon>Bacillati</taxon>
        <taxon>Actinomycetota</taxon>
        <taxon>Actinomycetes</taxon>
        <taxon>Micrococcales</taxon>
        <taxon>Microbacteriaceae</taxon>
        <taxon>Conyzicola</taxon>
    </lineage>
</organism>
<gene>
    <name evidence="2" type="ORF">ABIE21_003182</name>
</gene>
<dbReference type="EMBL" id="JBEPSJ010000004">
    <property type="protein sequence ID" value="MET4583656.1"/>
    <property type="molecule type" value="Genomic_DNA"/>
</dbReference>
<dbReference type="InterPro" id="IPR006680">
    <property type="entry name" value="Amidohydro-rel"/>
</dbReference>
<reference evidence="2 3" key="1">
    <citation type="submission" date="2024-06" db="EMBL/GenBank/DDBJ databases">
        <title>Sorghum-associated microbial communities from plants grown in Nebraska, USA.</title>
        <authorList>
            <person name="Schachtman D."/>
        </authorList>
    </citation>
    <scope>NUCLEOTIDE SEQUENCE [LARGE SCALE GENOMIC DNA]</scope>
    <source>
        <strain evidence="2 3">2857</strain>
    </source>
</reference>
<feature type="domain" description="Amidohydrolase-related" evidence="1">
    <location>
        <begin position="51"/>
        <end position="299"/>
    </location>
</feature>
<accession>A0ABV2QRF0</accession>
<dbReference type="RefSeq" id="WP_354025822.1">
    <property type="nucleotide sequence ID" value="NZ_JBEPSJ010000004.1"/>
</dbReference>
<dbReference type="Pfam" id="PF01979">
    <property type="entry name" value="Amidohydro_1"/>
    <property type="match status" value="1"/>
</dbReference>
<evidence type="ECO:0000313" key="2">
    <source>
        <dbReference type="EMBL" id="MET4583656.1"/>
    </source>
</evidence>
<dbReference type="InterPro" id="IPR051781">
    <property type="entry name" value="Metallo-dep_Hydrolase"/>
</dbReference>
<dbReference type="Proteomes" id="UP001549257">
    <property type="component" value="Unassembled WGS sequence"/>
</dbReference>
<dbReference type="InterPro" id="IPR032466">
    <property type="entry name" value="Metal_Hydrolase"/>
</dbReference>
<dbReference type="PANTHER" id="PTHR43135">
    <property type="entry name" value="ALPHA-D-RIBOSE 1-METHYLPHOSPHONATE 5-TRIPHOSPHATE DIPHOSPHATASE"/>
    <property type="match status" value="1"/>
</dbReference>
<dbReference type="Gene3D" id="3.20.20.140">
    <property type="entry name" value="Metal-dependent hydrolases"/>
    <property type="match status" value="1"/>
</dbReference>
<sequence>MSAAVLVTADEAWVDGWTGPATFALTPHGLELRREASASDRAKAAAHVPGVLLPGFTDHHVHLGLVDPAPLAGNGIARVVDLGFTTAEAAAARENGADGRGVEVEFAGAMLTALGGYPIDRPWAPPGWSREVANEADAASAISEMRTAGASRIKIALNSVAGPVWSDGLLGGVVRLAHAAGLRVVAHAEGQGQVARAVRAGADALAHAPFTERLDDDDLRSMSETCAWISTLDIHGWGERTAAFEIALDNVARFSALGGRVLYGTDMGNGPLPVGINRRELDALSDAGLAPGAVISALTHTPLARETRVSWIPGAIPTDRADLARWLGTASVVAVDRLEETFA</sequence>
<protein>
    <submittedName>
        <fullName evidence="2">Imidazolonepropionase-like amidohydrolase</fullName>
    </submittedName>
</protein>
<evidence type="ECO:0000313" key="3">
    <source>
        <dbReference type="Proteomes" id="UP001549257"/>
    </source>
</evidence>
<dbReference type="PANTHER" id="PTHR43135:SF3">
    <property type="entry name" value="ALPHA-D-RIBOSE 1-METHYLPHOSPHONATE 5-TRIPHOSPHATE DIPHOSPHATASE"/>
    <property type="match status" value="1"/>
</dbReference>
<dbReference type="SUPFAM" id="SSF51556">
    <property type="entry name" value="Metallo-dependent hydrolases"/>
    <property type="match status" value="1"/>
</dbReference>
<evidence type="ECO:0000259" key="1">
    <source>
        <dbReference type="Pfam" id="PF01979"/>
    </source>
</evidence>
<keyword evidence="3" id="KW-1185">Reference proteome</keyword>